<dbReference type="InterPro" id="IPR052210">
    <property type="entry name" value="LysM1-like"/>
</dbReference>
<dbReference type="HOGENOM" id="CLU_010591_5_0_1"/>
<name>A0A066XCE1_COLSU</name>
<feature type="chain" id="PRO_5001630063" evidence="5">
    <location>
        <begin position="28"/>
        <end position="824"/>
    </location>
</feature>
<keyword evidence="2" id="KW-0843">Virulence</keyword>
<dbReference type="eggNOG" id="KOG2806">
    <property type="taxonomic scope" value="Eukaryota"/>
</dbReference>
<evidence type="ECO:0000256" key="2">
    <source>
        <dbReference type="ARBA" id="ARBA00023026"/>
    </source>
</evidence>
<dbReference type="SMART" id="SM00257">
    <property type="entry name" value="LysM"/>
    <property type="match status" value="2"/>
</dbReference>
<dbReference type="GO" id="GO:0008061">
    <property type="term" value="F:chitin binding"/>
    <property type="evidence" value="ECO:0007669"/>
    <property type="project" value="UniProtKB-KW"/>
</dbReference>
<evidence type="ECO:0000313" key="7">
    <source>
        <dbReference type="EMBL" id="KDN66602.1"/>
    </source>
</evidence>
<protein>
    <submittedName>
        <fullName evidence="7">Putative LysM domain-containing protein</fullName>
    </submittedName>
</protein>
<evidence type="ECO:0000256" key="5">
    <source>
        <dbReference type="SAM" id="SignalP"/>
    </source>
</evidence>
<dbReference type="OrthoDB" id="5985073at2759"/>
<keyword evidence="8" id="KW-1185">Reference proteome</keyword>
<dbReference type="PANTHER" id="PTHR34997:SF1">
    <property type="entry name" value="PEPTIDOGLYCAN-BINDING LYSIN DOMAIN"/>
    <property type="match status" value="1"/>
</dbReference>
<comment type="caution">
    <text evidence="7">The sequence shown here is derived from an EMBL/GenBank/DDBJ whole genome shotgun (WGS) entry which is preliminary data.</text>
</comment>
<dbReference type="OMA" id="EACTADC"/>
<dbReference type="PANTHER" id="PTHR34997">
    <property type="entry name" value="AM15"/>
    <property type="match status" value="1"/>
</dbReference>
<dbReference type="AlphaFoldDB" id="A0A066XCE1"/>
<dbReference type="SUPFAM" id="SSF54106">
    <property type="entry name" value="LysM domain"/>
    <property type="match status" value="1"/>
</dbReference>
<feature type="compositionally biased region" description="Low complexity" evidence="4">
    <location>
        <begin position="730"/>
        <end position="750"/>
    </location>
</feature>
<dbReference type="STRING" id="1173701.A0A066XCE1"/>
<feature type="signal peptide" evidence="5">
    <location>
        <begin position="1"/>
        <end position="27"/>
    </location>
</feature>
<evidence type="ECO:0000259" key="6">
    <source>
        <dbReference type="PROSITE" id="PS51782"/>
    </source>
</evidence>
<dbReference type="PROSITE" id="PS51782">
    <property type="entry name" value="LYSM"/>
    <property type="match status" value="2"/>
</dbReference>
<evidence type="ECO:0000256" key="4">
    <source>
        <dbReference type="SAM" id="MobiDB-lite"/>
    </source>
</evidence>
<dbReference type="Pfam" id="PF01476">
    <property type="entry name" value="LysM"/>
    <property type="match status" value="1"/>
</dbReference>
<gene>
    <name evidence="7" type="ORF">CSUB01_07238</name>
</gene>
<comment type="similarity">
    <text evidence="3">Belongs to the secreted LysM effector family.</text>
</comment>
<dbReference type="InterPro" id="IPR036779">
    <property type="entry name" value="LysM_dom_sf"/>
</dbReference>
<evidence type="ECO:0000256" key="1">
    <source>
        <dbReference type="ARBA" id="ARBA00022669"/>
    </source>
</evidence>
<dbReference type="InterPro" id="IPR018392">
    <property type="entry name" value="LysM"/>
</dbReference>
<reference evidence="8" key="1">
    <citation type="journal article" date="2014" name="Genome Announc.">
        <title>Draft genome sequence of Colletotrichum sublineola, a destructive pathogen of cultivated sorghum.</title>
        <authorList>
            <person name="Baroncelli R."/>
            <person name="Sanz-Martin J.M."/>
            <person name="Rech G.E."/>
            <person name="Sukno S.A."/>
            <person name="Thon M.R."/>
        </authorList>
    </citation>
    <scope>NUCLEOTIDE SEQUENCE [LARGE SCALE GENOMIC DNA]</scope>
    <source>
        <strain evidence="8">TX430BB</strain>
    </source>
</reference>
<dbReference type="EMBL" id="JMSE01000921">
    <property type="protein sequence ID" value="KDN66602.1"/>
    <property type="molecule type" value="Genomic_DNA"/>
</dbReference>
<feature type="domain" description="LysM" evidence="6">
    <location>
        <begin position="374"/>
        <end position="420"/>
    </location>
</feature>
<dbReference type="Proteomes" id="UP000027238">
    <property type="component" value="Unassembled WGS sequence"/>
</dbReference>
<dbReference type="CDD" id="cd00118">
    <property type="entry name" value="LysM"/>
    <property type="match status" value="2"/>
</dbReference>
<evidence type="ECO:0000256" key="3">
    <source>
        <dbReference type="ARBA" id="ARBA00044955"/>
    </source>
</evidence>
<feature type="domain" description="LysM" evidence="6">
    <location>
        <begin position="286"/>
        <end position="334"/>
    </location>
</feature>
<keyword evidence="1" id="KW-0147">Chitin-binding</keyword>
<accession>A0A066XCE1</accession>
<dbReference type="Gene3D" id="3.10.350.10">
    <property type="entry name" value="LysM domain"/>
    <property type="match status" value="5"/>
</dbReference>
<evidence type="ECO:0000313" key="8">
    <source>
        <dbReference type="Proteomes" id="UP000027238"/>
    </source>
</evidence>
<sequence length="824" mass="88559">MASSSSLYRFFWASMLMLGLFTRFALGDKLLTTDILPDGLSTGCINALTADIACSEGITTFKRGEYYTRTRLKALCVDTCASALASFHGNVVASCAADVWSEEMEVDMPLVMISELLRYNYNLTCLSHDGHFCNNAAAAFLASRDPEAVNIPGAWPAGGDFGDYVPSDTCDRCLVKNLEFQAGSPYFDGPRLQAESVYESRTASCGIVGAPLTTTTLSIFTPTTAAPTTTPTCNGKTYAIQAGDDCKSISQSQSIGTDWLLWDNKLMAFCHQFPSEGQLCLVNTCDTYTILESDTCDKIAKAHGISVTQLQAWNPSLDAGCYNLNQTTGYQLCVSKPGERYEAPKPTTLQPSIPLTAAPVPTNVAADTNRYCGRYYKAVLGDFCNLITMKFGISLSDFIFLNPAINENCTNLYAEESYCVQPVGDLNTYPGKPGHATFSLTVTGSIEDTATDLPDVVWVSPTPTATQIPVATGSREDCLTYLKGEDWQKDLSGTYLISNCDLVATVFGVTLQDLEVWNPSLGNTSDPGCSFASGFRYCGKWYKGVQKPKEAGKMDSNLPSRDGMTSNCTDIVDVDSNGEPTCQDILTDYSLTIAQFYEWNPSVGPDCGGMWAGKKDERSDNSGNGTDYPIYFRLPLLRENPGLRGACRPDPDNDARTHDHSRFHQYGPDASSSVSNIGTGGDCSTVEALYGLTHAQFLAWNPAVSQDCLTNFWAGNAYCVGTSSPSGGATATTTRAATSVSSTAPASTPTNGPVAAPEPNQAGNAIATCNKYAQAPSGDWCAAFIERNGLVAADFYKWNSVLGTNGQNCGSSFWGTYWYCIGVV</sequence>
<proteinExistence type="inferred from homology"/>
<organism evidence="7 8">
    <name type="scientific">Colletotrichum sublineola</name>
    <name type="common">Sorghum anthracnose fungus</name>
    <dbReference type="NCBI Taxonomy" id="1173701"/>
    <lineage>
        <taxon>Eukaryota</taxon>
        <taxon>Fungi</taxon>
        <taxon>Dikarya</taxon>
        <taxon>Ascomycota</taxon>
        <taxon>Pezizomycotina</taxon>
        <taxon>Sordariomycetes</taxon>
        <taxon>Hypocreomycetidae</taxon>
        <taxon>Glomerellales</taxon>
        <taxon>Glomerellaceae</taxon>
        <taxon>Colletotrichum</taxon>
        <taxon>Colletotrichum graminicola species complex</taxon>
    </lineage>
</organism>
<feature type="region of interest" description="Disordered" evidence="4">
    <location>
        <begin position="730"/>
        <end position="759"/>
    </location>
</feature>
<keyword evidence="5" id="KW-0732">Signal</keyword>